<dbReference type="InterPro" id="IPR001611">
    <property type="entry name" value="Leu-rich_rpt"/>
</dbReference>
<keyword evidence="7" id="KW-1133">Transmembrane helix</keyword>
<evidence type="ECO:0000256" key="5">
    <source>
        <dbReference type="ARBA" id="ARBA00023065"/>
    </source>
</evidence>
<keyword evidence="7" id="KW-0812">Transmembrane</keyword>
<dbReference type="KEGG" id="aal:EP13_06950"/>
<evidence type="ECO:0000313" key="10">
    <source>
        <dbReference type="EMBL" id="AIF98449.1"/>
    </source>
</evidence>
<dbReference type="Pfam" id="PF12799">
    <property type="entry name" value="LRR_4"/>
    <property type="match status" value="1"/>
</dbReference>
<dbReference type="eggNOG" id="COG4935">
    <property type="taxonomic scope" value="Bacteria"/>
</dbReference>
<feature type="transmembrane region" description="Helical" evidence="7">
    <location>
        <begin position="1458"/>
        <end position="1477"/>
    </location>
</feature>
<organism evidence="10 11">
    <name type="scientific">Alteromonas australica</name>
    <dbReference type="NCBI Taxonomy" id="589873"/>
    <lineage>
        <taxon>Bacteria</taxon>
        <taxon>Pseudomonadati</taxon>
        <taxon>Pseudomonadota</taxon>
        <taxon>Gammaproteobacteria</taxon>
        <taxon>Alteromonadales</taxon>
        <taxon>Alteromonadaceae</taxon>
        <taxon>Alteromonas/Salinimonas group</taxon>
        <taxon>Alteromonas</taxon>
    </lineage>
</organism>
<dbReference type="GO" id="GO:0008237">
    <property type="term" value="F:metallopeptidase activity"/>
    <property type="evidence" value="ECO:0007669"/>
    <property type="project" value="InterPro"/>
</dbReference>
<dbReference type="InterPro" id="IPR003644">
    <property type="entry name" value="Calx_beta"/>
</dbReference>
<dbReference type="GO" id="GO:0016020">
    <property type="term" value="C:membrane"/>
    <property type="evidence" value="ECO:0007669"/>
    <property type="project" value="InterPro"/>
</dbReference>
<name>A0A075NUY1_9ALTE</name>
<dbReference type="Gene3D" id="3.80.10.10">
    <property type="entry name" value="Ribonuclease Inhibitor"/>
    <property type="match status" value="1"/>
</dbReference>
<dbReference type="Pfam" id="PF03160">
    <property type="entry name" value="Calx-beta"/>
    <property type="match status" value="4"/>
</dbReference>
<dbReference type="RefSeq" id="WP_044056639.1">
    <property type="nucleotide sequence ID" value="NZ_CBCSKJ010000001.1"/>
</dbReference>
<evidence type="ECO:0000256" key="8">
    <source>
        <dbReference type="SAM" id="SignalP"/>
    </source>
</evidence>
<keyword evidence="2 8" id="KW-0732">Signal</keyword>
<keyword evidence="11" id="KW-1185">Reference proteome</keyword>
<dbReference type="eggNOG" id="COG2373">
    <property type="taxonomic scope" value="Bacteria"/>
</dbReference>
<dbReference type="Pfam" id="PF13583">
    <property type="entry name" value="Reprolysin_4"/>
    <property type="match status" value="1"/>
</dbReference>
<dbReference type="GO" id="GO:0030001">
    <property type="term" value="P:metal ion transport"/>
    <property type="evidence" value="ECO:0007669"/>
    <property type="project" value="TreeGrafter"/>
</dbReference>
<evidence type="ECO:0000259" key="9">
    <source>
        <dbReference type="SMART" id="SM00237"/>
    </source>
</evidence>
<evidence type="ECO:0000313" key="11">
    <source>
        <dbReference type="Proteomes" id="UP000056090"/>
    </source>
</evidence>
<keyword evidence="1" id="KW-0433">Leucine-rich repeat</keyword>
<evidence type="ECO:0000256" key="4">
    <source>
        <dbReference type="ARBA" id="ARBA00022837"/>
    </source>
</evidence>
<evidence type="ECO:0000256" key="7">
    <source>
        <dbReference type="SAM" id="Phobius"/>
    </source>
</evidence>
<dbReference type="PANTHER" id="PTHR11878">
    <property type="entry name" value="SODIUM/CALCIUM EXCHANGER"/>
    <property type="match status" value="1"/>
</dbReference>
<feature type="domain" description="Calx-beta" evidence="9">
    <location>
        <begin position="848"/>
        <end position="948"/>
    </location>
</feature>
<dbReference type="PROSITE" id="PS51450">
    <property type="entry name" value="LRR"/>
    <property type="match status" value="1"/>
</dbReference>
<reference evidence="10 11" key="1">
    <citation type="submission" date="2014-06" db="EMBL/GenBank/DDBJ databases">
        <title>Genomes of Alteromonas australica, a world apart.</title>
        <authorList>
            <person name="Gonzaga A."/>
            <person name="Lopez-Perez M."/>
            <person name="Rodriguez-Valera F."/>
        </authorList>
    </citation>
    <scope>NUCLEOTIDE SEQUENCE [LARGE SCALE GENOMIC DNA]</scope>
    <source>
        <strain evidence="10 11">H 17</strain>
    </source>
</reference>
<dbReference type="Gene3D" id="2.60.40.2030">
    <property type="match status" value="4"/>
</dbReference>
<dbReference type="SUPFAM" id="SSF52058">
    <property type="entry name" value="L domain-like"/>
    <property type="match status" value="1"/>
</dbReference>
<proteinExistence type="predicted"/>
<keyword evidence="5" id="KW-0813">Transport</keyword>
<keyword evidence="4" id="KW-0106">Calcium</keyword>
<dbReference type="PANTHER" id="PTHR11878:SF65">
    <property type="entry name" value="NA_CA-EXCHANGE PROTEIN, ISOFORM G"/>
    <property type="match status" value="1"/>
</dbReference>
<dbReference type="InterPro" id="IPR024079">
    <property type="entry name" value="MetalloPept_cat_dom_sf"/>
</dbReference>
<evidence type="ECO:0000256" key="6">
    <source>
        <dbReference type="SAM" id="MobiDB-lite"/>
    </source>
</evidence>
<evidence type="ECO:0000256" key="3">
    <source>
        <dbReference type="ARBA" id="ARBA00022737"/>
    </source>
</evidence>
<dbReference type="Gene3D" id="3.40.390.10">
    <property type="entry name" value="Collagenase (Catalytic Domain)"/>
    <property type="match status" value="1"/>
</dbReference>
<dbReference type="InterPro" id="IPR032675">
    <property type="entry name" value="LRR_dom_sf"/>
</dbReference>
<dbReference type="SUPFAM" id="SSF55486">
    <property type="entry name" value="Metalloproteases ('zincins'), catalytic domain"/>
    <property type="match status" value="1"/>
</dbReference>
<feature type="signal peptide" evidence="8">
    <location>
        <begin position="1"/>
        <end position="20"/>
    </location>
</feature>
<feature type="region of interest" description="Disordered" evidence="6">
    <location>
        <begin position="1428"/>
        <end position="1456"/>
    </location>
</feature>
<keyword evidence="7" id="KW-0472">Membrane</keyword>
<keyword evidence="5" id="KW-0406">Ion transport</keyword>
<dbReference type="EMBL" id="CP008849">
    <property type="protein sequence ID" value="AIF98449.1"/>
    <property type="molecule type" value="Genomic_DNA"/>
</dbReference>
<dbReference type="SUPFAM" id="SSF141072">
    <property type="entry name" value="CalX-like"/>
    <property type="match status" value="4"/>
</dbReference>
<feature type="domain" description="Calx-beta" evidence="9">
    <location>
        <begin position="1310"/>
        <end position="1409"/>
    </location>
</feature>
<dbReference type="GeneID" id="78254650"/>
<protein>
    <recommendedName>
        <fullName evidence="9">Calx-beta domain-containing protein</fullName>
    </recommendedName>
</protein>
<feature type="domain" description="Calx-beta" evidence="9">
    <location>
        <begin position="1199"/>
        <end position="1298"/>
    </location>
</feature>
<dbReference type="GO" id="GO:0007154">
    <property type="term" value="P:cell communication"/>
    <property type="evidence" value="ECO:0007669"/>
    <property type="project" value="InterPro"/>
</dbReference>
<accession>A0A075NUY1</accession>
<dbReference type="InterPro" id="IPR025875">
    <property type="entry name" value="Leu-rich_rpt_4"/>
</dbReference>
<evidence type="ECO:0000256" key="2">
    <source>
        <dbReference type="ARBA" id="ARBA00022729"/>
    </source>
</evidence>
<keyword evidence="3" id="KW-0677">Repeat</keyword>
<dbReference type="InterPro" id="IPR051171">
    <property type="entry name" value="CaCA"/>
</dbReference>
<dbReference type="SMART" id="SM00237">
    <property type="entry name" value="Calx_beta"/>
    <property type="match status" value="4"/>
</dbReference>
<dbReference type="InterPro" id="IPR038081">
    <property type="entry name" value="CalX-like_sf"/>
</dbReference>
<sequence>MKYVYFALVFAMWVIQPVAAKTQLFTSYSNQLDEKSVSSFSHISVHTKHLFSAATLDVDALKRLQKGDALLMNLPDEAVESQVVNIVKGASGSRHIILRSYVGGLPVSSVITLGESAIRLELVTSHGLLSGLGSEAGVVLSNPSEVFHAKGFTQDDFIVAPTIQNGKNTVLSQGVMSAQQEHSAIDESLQRHASQDDEAIMKAVSTETGEIAYIDVLFVYSNNVTDVIDDIHTTIDHFIAYTNQAFEDSGIFAKVRFKGSVAVDYDYANGSDALDDLSQGNPPFEEIDVHRYQFGADAVALLTPNLTGDSSAGIAFQNGHIKYSGANSMYSQSDVDSSASTFAHELGHNLGLGHSRPQGETGSDFDYGVGYRIPIPDGVGFSTIMSYWIGNTSEVPYFSNPAKLCGELPCGVSKTDANYGADAVAAVNAVRHIVSAYVDENTVRTPFADALSNVSDSNLRQCLESMNHEGYGFAEQLTSLWCYDPVTSLSGLESFTNLDYISINQLQATDLSALASLTKLTNLALYDVIATDFSSLSSLTGLKQLRIGGNNFDNDAATILQDLPQLEELLLDSENLTSLPDTFGSATLSDVTINAPITSLGGLSKAKALHYLKIESDGLGSLPSTLDWPMLETLRLFDISIDDVSFVQGFPNLTSLEIARSTLSSIDAIAQLHGLTSLSLYDNNIDDIGALASLTSLVKLNIAFNPITDFSAIAGLVNLKELDAGTYFAGNIHSWAELKEITTLESLTLYGVSASAIPYISASNSTLTSLSLYDVNAVDLSRFFSAFRLRSLSLYSASDATFYCWQINYLRTLLSGNAYLDFDCSTDDDSNDFDQDGISNIDELSAGTNPTENDLNPSVIQFDVSSLTFFEVKNTTSYTGVVRRTGNSALTASVDIATSGGTATFYNDYYGPNETLEFSKGENALQFSLNIYDDVKIEGEETFQITLTDAVDAQLGELDTIDVSINDNKDGSDFEVDSGDSGTPSIGWDTLFESAFNQNGAIEIVLNRPVGLEGAFSVEISPLALTDASEDTFTLAQTKIEFAGSDSFRTVTLNYDVLEDEFENRYIVLRLVNPEGVLVNPANGALTVEINNEESIQRQINFEKGYQLTFENDGELQLKLVRNATDSESRTVTIVTNNGTASENDDFSLPESTVTFAPNDTEKLVTFTIHDDDEAEENEYVTLRLDGLPSNLYGDFRMTVIEITDNDSETGVVSFDTAASTVNEADGTFTINVYREGSIAGPLAIDVRTQVGSASGDDFTAIEQVVYFEENQTIAEIQVAIIDDAIEEEDESLSIVIDADDKHLGSITTHTVTIEDNDEVTGVIGFSESEIEVDESAGEVSIALTRTGGDSGVRVVTVYAYENNANLSDFAFTTQEVEFADGETSKSVMVSISEDTLEEGAENFMLEITSASPDVVSAPGRIIITIIDNDTTSDGGDDDGGNDYGGDFSGGNDAVSGGSGGGSTSYGLIMLMLVVLVRQRRVKT</sequence>
<gene>
    <name evidence="10" type="ORF">EP13_06950</name>
</gene>
<feature type="domain" description="Calx-beta" evidence="9">
    <location>
        <begin position="1086"/>
        <end position="1186"/>
    </location>
</feature>
<feature type="chain" id="PRO_5001707866" description="Calx-beta domain-containing protein" evidence="8">
    <location>
        <begin position="21"/>
        <end position="1484"/>
    </location>
</feature>
<evidence type="ECO:0000256" key="1">
    <source>
        <dbReference type="ARBA" id="ARBA00022614"/>
    </source>
</evidence>
<dbReference type="Proteomes" id="UP000056090">
    <property type="component" value="Chromosome"/>
</dbReference>
<dbReference type="eggNOG" id="COG4886">
    <property type="taxonomic scope" value="Bacteria"/>
</dbReference>